<evidence type="ECO:0000259" key="8">
    <source>
        <dbReference type="PROSITE" id="PS00497"/>
    </source>
</evidence>
<proteinExistence type="inferred from homology"/>
<keyword evidence="7" id="KW-1015">Disulfide bond</keyword>
<keyword evidence="11" id="KW-1185">Reference proteome</keyword>
<dbReference type="Proteomes" id="UP001327560">
    <property type="component" value="Chromosome 3"/>
</dbReference>
<keyword evidence="3" id="KW-0479">Metal-binding</keyword>
<evidence type="ECO:0000256" key="7">
    <source>
        <dbReference type="ARBA" id="ARBA00023157"/>
    </source>
</evidence>
<sequence length="523" mass="60460">MENRIVADGVEWCESDEIGIPIRANLSSCHPSYPDGNSSCCPPWPAQEPVDFQFPHPSSPIRVRRPVHLVDDEYKAKYERAVAIMKQLPLDHPHNFWRQADLHCLYCTGAYSQFNYSTEFRIHHSWLFFPWHRALLYFHERILGKLIGDDSFALLYWNWDHPDGMRFPAMFTEGALDDTERDSMDIQNVVDHNFHGTDRGLSDREQILENLALMYNQMVSSPKQPELFMGCKLRSGDEGKCKGTGTIESAPHNTVHRWVGSRDNPVRENMGAFYSSGFDPVFYSHHSNIDRLWALWQRMRDNELEFDDEMWLNSEFTFYDENLQFVRIRVRDVLSISKLRYGYQDIELPWLDARPKPSVPPEIARSILRKREGALQTPGGAPQGNWTLDKTLTVRIQRPRINRTREEKRREEEILFVYGIGAAGTSAGFVKFDVFVNAVEELTVLSPRSREFAGTFSHIHDSPRLYPEEGGGRDKKKVKPHLKLGISELLEDLQADEDDSIWVMLVPRGGTATVQGIRIDYMK</sequence>
<dbReference type="InterPro" id="IPR002227">
    <property type="entry name" value="Tyrosinase_Cu-bd"/>
</dbReference>
<keyword evidence="5" id="KW-0560">Oxidoreductase</keyword>
<dbReference type="InterPro" id="IPR022740">
    <property type="entry name" value="Polyphenol_oxidase_C"/>
</dbReference>
<reference evidence="10 11" key="1">
    <citation type="submission" date="2023-10" db="EMBL/GenBank/DDBJ databases">
        <title>Chromosome-scale genome assembly provides insights into flower coloration mechanisms of Canna indica.</title>
        <authorList>
            <person name="Li C."/>
        </authorList>
    </citation>
    <scope>NUCLEOTIDE SEQUENCE [LARGE SCALE GENOMIC DNA]</scope>
    <source>
        <tissue evidence="10">Flower</tissue>
    </source>
</reference>
<evidence type="ECO:0000256" key="5">
    <source>
        <dbReference type="ARBA" id="ARBA00023002"/>
    </source>
</evidence>
<evidence type="ECO:0000256" key="4">
    <source>
        <dbReference type="ARBA" id="ARBA00022784"/>
    </source>
</evidence>
<evidence type="ECO:0000256" key="2">
    <source>
        <dbReference type="ARBA" id="ARBA00009928"/>
    </source>
</evidence>
<protein>
    <recommendedName>
        <fullName evidence="8 9">Tyrosinase copper-binding domain-containing protein</fullName>
    </recommendedName>
</protein>
<feature type="domain" description="Tyrosinase copper-binding" evidence="8">
    <location>
        <begin position="123"/>
        <end position="140"/>
    </location>
</feature>
<evidence type="ECO:0000259" key="9">
    <source>
        <dbReference type="PROSITE" id="PS00498"/>
    </source>
</evidence>
<comment type="similarity">
    <text evidence="2">Belongs to the tyrosinase family.</text>
</comment>
<keyword evidence="6" id="KW-0186">Copper</keyword>
<name>A0AAQ3K867_9LILI</name>
<feature type="domain" description="Tyrosinase copper-binding" evidence="9">
    <location>
        <begin position="279"/>
        <end position="290"/>
    </location>
</feature>
<evidence type="ECO:0000256" key="6">
    <source>
        <dbReference type="ARBA" id="ARBA00023008"/>
    </source>
</evidence>
<dbReference type="AlphaFoldDB" id="A0AAQ3K867"/>
<dbReference type="PANTHER" id="PTHR11474">
    <property type="entry name" value="TYROSINASE FAMILY MEMBER"/>
    <property type="match status" value="1"/>
</dbReference>
<keyword evidence="4" id="KW-0883">Thioether bond</keyword>
<dbReference type="PANTHER" id="PTHR11474:SF128">
    <property type="entry name" value="AUREUSIDIN SYNTHASE-LIKE"/>
    <property type="match status" value="1"/>
</dbReference>
<dbReference type="InterPro" id="IPR050316">
    <property type="entry name" value="Tyrosinase/Hemocyanin"/>
</dbReference>
<evidence type="ECO:0000256" key="1">
    <source>
        <dbReference type="ARBA" id="ARBA00001973"/>
    </source>
</evidence>
<dbReference type="GO" id="GO:0046872">
    <property type="term" value="F:metal ion binding"/>
    <property type="evidence" value="ECO:0007669"/>
    <property type="project" value="UniProtKB-KW"/>
</dbReference>
<dbReference type="InterPro" id="IPR008922">
    <property type="entry name" value="Di-copper_centre_dom_sf"/>
</dbReference>
<accession>A0AAQ3K867</accession>
<dbReference type="PROSITE" id="PS00497">
    <property type="entry name" value="TYROSINASE_1"/>
    <property type="match status" value="1"/>
</dbReference>
<dbReference type="PRINTS" id="PR00092">
    <property type="entry name" value="TYROSINASE"/>
</dbReference>
<dbReference type="Gene3D" id="1.10.1280.10">
    <property type="entry name" value="Di-copper center containing domain from catechol oxidase"/>
    <property type="match status" value="1"/>
</dbReference>
<evidence type="ECO:0000256" key="3">
    <source>
        <dbReference type="ARBA" id="ARBA00022723"/>
    </source>
</evidence>
<dbReference type="GO" id="GO:0004097">
    <property type="term" value="F:catechol oxidase activity"/>
    <property type="evidence" value="ECO:0007669"/>
    <property type="project" value="InterPro"/>
</dbReference>
<evidence type="ECO:0000313" key="11">
    <source>
        <dbReference type="Proteomes" id="UP001327560"/>
    </source>
</evidence>
<dbReference type="InterPro" id="IPR022739">
    <property type="entry name" value="Polyphenol_oxidase_cen"/>
</dbReference>
<dbReference type="PROSITE" id="PS00498">
    <property type="entry name" value="TYROSINASE_2"/>
    <property type="match status" value="1"/>
</dbReference>
<gene>
    <name evidence="10" type="ORF">Cni_G11663</name>
</gene>
<dbReference type="SUPFAM" id="SSF48056">
    <property type="entry name" value="Di-copper centre-containing domain"/>
    <property type="match status" value="1"/>
</dbReference>
<organism evidence="10 11">
    <name type="scientific">Canna indica</name>
    <name type="common">Indian-shot</name>
    <dbReference type="NCBI Taxonomy" id="4628"/>
    <lineage>
        <taxon>Eukaryota</taxon>
        <taxon>Viridiplantae</taxon>
        <taxon>Streptophyta</taxon>
        <taxon>Embryophyta</taxon>
        <taxon>Tracheophyta</taxon>
        <taxon>Spermatophyta</taxon>
        <taxon>Magnoliopsida</taxon>
        <taxon>Liliopsida</taxon>
        <taxon>Zingiberales</taxon>
        <taxon>Cannaceae</taxon>
        <taxon>Canna</taxon>
    </lineage>
</organism>
<evidence type="ECO:0000313" key="10">
    <source>
        <dbReference type="EMBL" id="WOL02944.1"/>
    </source>
</evidence>
<dbReference type="Pfam" id="PF00264">
    <property type="entry name" value="Tyrosinase"/>
    <property type="match status" value="1"/>
</dbReference>
<dbReference type="Pfam" id="PF12142">
    <property type="entry name" value="PPO1_DWL"/>
    <property type="match status" value="1"/>
</dbReference>
<dbReference type="Pfam" id="PF12143">
    <property type="entry name" value="PPO1_KFDV"/>
    <property type="match status" value="1"/>
</dbReference>
<dbReference type="EMBL" id="CP136892">
    <property type="protein sequence ID" value="WOL02944.1"/>
    <property type="molecule type" value="Genomic_DNA"/>
</dbReference>
<comment type="cofactor">
    <cofactor evidence="1">
        <name>Cu(2+)</name>
        <dbReference type="ChEBI" id="CHEBI:29036"/>
    </cofactor>
</comment>